<feature type="transmembrane region" description="Helical" evidence="6">
    <location>
        <begin position="203"/>
        <end position="223"/>
    </location>
</feature>
<evidence type="ECO:0000313" key="8">
    <source>
        <dbReference type="Proteomes" id="UP001321861"/>
    </source>
</evidence>
<evidence type="ECO:0000256" key="5">
    <source>
        <dbReference type="ARBA" id="ARBA00023136"/>
    </source>
</evidence>
<feature type="transmembrane region" description="Helical" evidence="6">
    <location>
        <begin position="82"/>
        <end position="104"/>
    </location>
</feature>
<feature type="transmembrane region" description="Helical" evidence="6">
    <location>
        <begin position="440"/>
        <end position="462"/>
    </location>
</feature>
<dbReference type="GO" id="GO:0005886">
    <property type="term" value="C:plasma membrane"/>
    <property type="evidence" value="ECO:0007669"/>
    <property type="project" value="UniProtKB-SubCell"/>
</dbReference>
<feature type="transmembrane region" description="Helical" evidence="6">
    <location>
        <begin position="382"/>
        <end position="400"/>
    </location>
</feature>
<dbReference type="InterPro" id="IPR002797">
    <property type="entry name" value="Polysacc_synth"/>
</dbReference>
<evidence type="ECO:0000313" key="7">
    <source>
        <dbReference type="EMBL" id="BDR58583.1"/>
    </source>
</evidence>
<dbReference type="PANTHER" id="PTHR30250:SF11">
    <property type="entry name" value="O-ANTIGEN TRANSPORTER-RELATED"/>
    <property type="match status" value="1"/>
</dbReference>
<feature type="transmembrane region" description="Helical" evidence="6">
    <location>
        <begin position="12"/>
        <end position="30"/>
    </location>
</feature>
<dbReference type="RefSeq" id="WP_317636461.1">
    <property type="nucleotide sequence ID" value="NZ_AP026802.1"/>
</dbReference>
<keyword evidence="2" id="KW-1003">Cell membrane</keyword>
<feature type="transmembrane region" description="Helical" evidence="6">
    <location>
        <begin position="42"/>
        <end position="62"/>
    </location>
</feature>
<keyword evidence="3 6" id="KW-0812">Transmembrane</keyword>
<dbReference type="EMBL" id="AP026802">
    <property type="protein sequence ID" value="BDR58583.1"/>
    <property type="molecule type" value="Genomic_DNA"/>
</dbReference>
<accession>A0AAU9DT94</accession>
<dbReference type="PANTHER" id="PTHR30250">
    <property type="entry name" value="PST FAMILY PREDICTED COLANIC ACID TRANSPORTER"/>
    <property type="match status" value="1"/>
</dbReference>
<dbReference type="InterPro" id="IPR050833">
    <property type="entry name" value="Poly_Biosynth_Transport"/>
</dbReference>
<keyword evidence="8" id="KW-1185">Reference proteome</keyword>
<evidence type="ECO:0000256" key="4">
    <source>
        <dbReference type="ARBA" id="ARBA00022989"/>
    </source>
</evidence>
<sequence length="474" mass="54463">MKKLVQNLIYNGLYQAIYVILPFITLPYVQHVFTNRQIGINSYVNSIPLFLSVLIGMGMIQIGPKIIASSQKEDHYHEVTQLWGIQFYVGIATLIAYTVFVLLFMDFKVYFLFEIPYLLGYVFDLSWYFWGTGEAREVIIRNTLIKVSITILIFVFIHSEKDLWIYILINSVTYLANIIFFFRMQKDLGQRIRLRDLSFKNKYLKSALIVVIPLLATKVYTSFDQTLVKILSNAVQLSYYSQVQVLITAVYTVIASTSSIIMPKLAELEAKESKEQMMALLKKSLQYTLILSLFCASGLMVNAHDFVLWYSGPRYYQSINNLFFASMIVVFIPVGGVFSNQYLLAEGKYVKYSVPTLLAAAVSLISNFLVLGVFHWGADGATFTICLCEALVFFLFIFLCRKDLDLKYLFKGSWKSLLIFIVVLAAGCYLPLHFSLFINLVIRTIFITVLWIILALIFRLDIVWDLKKIAKKHP</sequence>
<comment type="subcellular location">
    <subcellularLocation>
        <location evidence="1">Cell membrane</location>
        <topology evidence="1">Multi-pass membrane protein</topology>
    </subcellularLocation>
</comment>
<evidence type="ECO:0000256" key="3">
    <source>
        <dbReference type="ARBA" id="ARBA00022692"/>
    </source>
</evidence>
<feature type="transmembrane region" description="Helical" evidence="6">
    <location>
        <begin position="287"/>
        <end position="310"/>
    </location>
</feature>
<feature type="transmembrane region" description="Helical" evidence="6">
    <location>
        <begin position="322"/>
        <end position="345"/>
    </location>
</feature>
<dbReference type="AlphaFoldDB" id="A0AAU9DT94"/>
<feature type="transmembrane region" description="Helical" evidence="6">
    <location>
        <begin position="412"/>
        <end position="434"/>
    </location>
</feature>
<name>A0AAU9DT94_9LACO</name>
<proteinExistence type="predicted"/>
<feature type="transmembrane region" description="Helical" evidence="6">
    <location>
        <begin position="138"/>
        <end position="157"/>
    </location>
</feature>
<evidence type="ECO:0000256" key="1">
    <source>
        <dbReference type="ARBA" id="ARBA00004651"/>
    </source>
</evidence>
<gene>
    <name evidence="7" type="primary">epsU</name>
    <name evidence="7" type="ORF">XA3_10240</name>
</gene>
<feature type="transmembrane region" description="Helical" evidence="6">
    <location>
        <begin position="110"/>
        <end position="131"/>
    </location>
</feature>
<dbReference type="Proteomes" id="UP001321861">
    <property type="component" value="Chromosome"/>
</dbReference>
<keyword evidence="5 6" id="KW-0472">Membrane</keyword>
<keyword evidence="4 6" id="KW-1133">Transmembrane helix</keyword>
<dbReference type="Pfam" id="PF01943">
    <property type="entry name" value="Polysacc_synt"/>
    <property type="match status" value="1"/>
</dbReference>
<feature type="transmembrane region" description="Helical" evidence="6">
    <location>
        <begin position="163"/>
        <end position="182"/>
    </location>
</feature>
<feature type="transmembrane region" description="Helical" evidence="6">
    <location>
        <begin position="357"/>
        <end position="376"/>
    </location>
</feature>
<evidence type="ECO:0000256" key="2">
    <source>
        <dbReference type="ARBA" id="ARBA00022475"/>
    </source>
</evidence>
<dbReference type="KEGG" id="xap:XA3_10240"/>
<protein>
    <submittedName>
        <fullName evidence="7">Capsular polysaccharide biosynthesis protein</fullName>
    </submittedName>
</protein>
<organism evidence="7 8">
    <name type="scientific">Xylocopilactobacillus apicola</name>
    <dbReference type="NCBI Taxonomy" id="2932184"/>
    <lineage>
        <taxon>Bacteria</taxon>
        <taxon>Bacillati</taxon>
        <taxon>Bacillota</taxon>
        <taxon>Bacilli</taxon>
        <taxon>Lactobacillales</taxon>
        <taxon>Lactobacillaceae</taxon>
        <taxon>Xylocopilactobacillus</taxon>
    </lineage>
</organism>
<evidence type="ECO:0000256" key="6">
    <source>
        <dbReference type="SAM" id="Phobius"/>
    </source>
</evidence>
<reference evidence="7 8" key="1">
    <citation type="journal article" date="2023" name="Microbiol. Spectr.">
        <title>Symbiosis of Carpenter Bees with Uncharacterized Lactic Acid Bacteria Showing NAD Auxotrophy.</title>
        <authorList>
            <person name="Kawasaki S."/>
            <person name="Ozawa K."/>
            <person name="Mori T."/>
            <person name="Yamamoto A."/>
            <person name="Ito M."/>
            <person name="Ohkuma M."/>
            <person name="Sakamoto M."/>
            <person name="Matsutani M."/>
        </authorList>
    </citation>
    <scope>NUCLEOTIDE SEQUENCE [LARGE SCALE GENOMIC DNA]</scope>
    <source>
        <strain evidence="7 8">XA3</strain>
    </source>
</reference>
<feature type="transmembrane region" description="Helical" evidence="6">
    <location>
        <begin position="243"/>
        <end position="266"/>
    </location>
</feature>